<dbReference type="RefSeq" id="WP_066687386.1">
    <property type="nucleotide sequence ID" value="NZ_CP117025.1"/>
</dbReference>
<comment type="caution">
    <text evidence="2">The sequence shown here is derived from an EMBL/GenBank/DDBJ whole genome shotgun (WGS) entry which is preliminary data.</text>
</comment>
<evidence type="ECO:0000256" key="1">
    <source>
        <dbReference type="SAM" id="SignalP"/>
    </source>
</evidence>
<evidence type="ECO:0000313" key="3">
    <source>
        <dbReference type="Proteomes" id="UP000076609"/>
    </source>
</evidence>
<accession>A0ABR5YH92</accession>
<evidence type="ECO:0008006" key="4">
    <source>
        <dbReference type="Google" id="ProtNLM"/>
    </source>
</evidence>
<keyword evidence="3" id="KW-1185">Reference proteome</keyword>
<proteinExistence type="predicted"/>
<dbReference type="PROSITE" id="PS51257">
    <property type="entry name" value="PROKAR_LIPOPROTEIN"/>
    <property type="match status" value="1"/>
</dbReference>
<gene>
    <name evidence="2" type="ORF">AVT10_01530</name>
</gene>
<name>A0ABR5YH92_9SPHN</name>
<dbReference type="EMBL" id="LQQO01000001">
    <property type="protein sequence ID" value="KZE18750.1"/>
    <property type="molecule type" value="Genomic_DNA"/>
</dbReference>
<keyword evidence="1" id="KW-0732">Signal</keyword>
<feature type="signal peptide" evidence="1">
    <location>
        <begin position="1"/>
        <end position="20"/>
    </location>
</feature>
<feature type="chain" id="PRO_5045124251" description="Lipoprotein" evidence="1">
    <location>
        <begin position="21"/>
        <end position="241"/>
    </location>
</feature>
<organism evidence="2 3">
    <name type="scientific">Sphingomonas hankookensis</name>
    <dbReference type="NCBI Taxonomy" id="563996"/>
    <lineage>
        <taxon>Bacteria</taxon>
        <taxon>Pseudomonadati</taxon>
        <taxon>Pseudomonadota</taxon>
        <taxon>Alphaproteobacteria</taxon>
        <taxon>Sphingomonadales</taxon>
        <taxon>Sphingomonadaceae</taxon>
        <taxon>Sphingomonas</taxon>
    </lineage>
</organism>
<protein>
    <recommendedName>
        <fullName evidence="4">Lipoprotein</fullName>
    </recommendedName>
</protein>
<evidence type="ECO:0000313" key="2">
    <source>
        <dbReference type="EMBL" id="KZE18750.1"/>
    </source>
</evidence>
<sequence>MRIGIGLAALLLGGCTLATMEGFDTIAPQGERIGLTGIPGWQDGSFRLGTAEGHVRRRALGATREWGDDPWGEVTQAVIERTGTLRFDVSGTEVGGRIEGRCRYGRMEVQQRSGPLSVSEPARPLRLACAYRFDGRDAGGMDLSGVLPVGPTLAEPRLGTVDLDGTELTVESRHAMTGVRHPAEQPIGYIVSNAAGQAVGAIETNGTGSRRLVLPRAPAERRTAIAALVTLGLFWDPGDID</sequence>
<dbReference type="Proteomes" id="UP000076609">
    <property type="component" value="Unassembled WGS sequence"/>
</dbReference>
<reference evidence="3" key="1">
    <citation type="submission" date="2016-01" db="EMBL/GenBank/DDBJ databases">
        <title>Draft genome of Chromobacterium sp. F49.</title>
        <authorList>
            <person name="Hong K.W."/>
        </authorList>
    </citation>
    <scope>NUCLEOTIDE SEQUENCE [LARGE SCALE GENOMIC DNA]</scope>
    <source>
        <strain evidence="3">CN3</strain>
    </source>
</reference>